<comment type="catalytic activity">
    <reaction evidence="1">
        <text>ATP + protein L-histidine = ADP + protein N-phospho-L-histidine.</text>
        <dbReference type="EC" id="2.7.13.3"/>
    </reaction>
</comment>
<dbReference type="CDD" id="cd00130">
    <property type="entry name" value="PAS"/>
    <property type="match status" value="5"/>
</dbReference>
<evidence type="ECO:0000256" key="1">
    <source>
        <dbReference type="ARBA" id="ARBA00000085"/>
    </source>
</evidence>
<dbReference type="InterPro" id="IPR052162">
    <property type="entry name" value="Sensor_kinase/Photoreceptor"/>
</dbReference>
<evidence type="ECO:0000256" key="4">
    <source>
        <dbReference type="ARBA" id="ARBA00022679"/>
    </source>
</evidence>
<dbReference type="GO" id="GO:0004673">
    <property type="term" value="F:protein histidine kinase activity"/>
    <property type="evidence" value="ECO:0007669"/>
    <property type="project" value="UniProtKB-EC"/>
</dbReference>
<dbReference type="PROSITE" id="PS50112">
    <property type="entry name" value="PAS"/>
    <property type="match status" value="4"/>
</dbReference>
<dbReference type="SUPFAM" id="SSF54631">
    <property type="entry name" value="CBS-domain pair"/>
    <property type="match status" value="2"/>
</dbReference>
<evidence type="ECO:0000259" key="10">
    <source>
        <dbReference type="PROSITE" id="PS51371"/>
    </source>
</evidence>
<feature type="domain" description="PAC" evidence="9">
    <location>
        <begin position="482"/>
        <end position="535"/>
    </location>
</feature>
<dbReference type="InterPro" id="IPR000644">
    <property type="entry name" value="CBS_dom"/>
</dbReference>
<dbReference type="SUPFAM" id="SSF55781">
    <property type="entry name" value="GAF domain-like"/>
    <property type="match status" value="1"/>
</dbReference>
<evidence type="ECO:0000256" key="5">
    <source>
        <dbReference type="ARBA" id="ARBA00022777"/>
    </source>
</evidence>
<feature type="domain" description="PAC" evidence="9">
    <location>
        <begin position="1031"/>
        <end position="1082"/>
    </location>
</feature>
<dbReference type="PROSITE" id="PS50113">
    <property type="entry name" value="PAC"/>
    <property type="match status" value="6"/>
</dbReference>
<dbReference type="Pfam" id="PF08447">
    <property type="entry name" value="PAS_3"/>
    <property type="match status" value="3"/>
</dbReference>
<dbReference type="Pfam" id="PF00571">
    <property type="entry name" value="CBS"/>
    <property type="match status" value="4"/>
</dbReference>
<dbReference type="NCBIfam" id="TIGR00229">
    <property type="entry name" value="sensory_box"/>
    <property type="match status" value="4"/>
</dbReference>
<feature type="domain" description="CBS" evidence="10">
    <location>
        <begin position="140"/>
        <end position="196"/>
    </location>
</feature>
<evidence type="ECO:0000256" key="3">
    <source>
        <dbReference type="ARBA" id="ARBA00022553"/>
    </source>
</evidence>
<feature type="coiled-coil region" evidence="7">
    <location>
        <begin position="391"/>
        <end position="418"/>
    </location>
</feature>
<evidence type="ECO:0000256" key="7">
    <source>
        <dbReference type="SAM" id="Coils"/>
    </source>
</evidence>
<dbReference type="Pfam" id="PF13426">
    <property type="entry name" value="PAS_9"/>
    <property type="match status" value="3"/>
</dbReference>
<evidence type="ECO:0000256" key="6">
    <source>
        <dbReference type="PROSITE-ProRule" id="PRU00703"/>
    </source>
</evidence>
<dbReference type="InterPro" id="IPR000700">
    <property type="entry name" value="PAS-assoc_C"/>
</dbReference>
<dbReference type="PROSITE" id="PS51371">
    <property type="entry name" value="CBS"/>
    <property type="match status" value="4"/>
</dbReference>
<feature type="domain" description="PAS" evidence="8">
    <location>
        <begin position="822"/>
        <end position="894"/>
    </location>
</feature>
<keyword evidence="5" id="KW-0418">Kinase</keyword>
<dbReference type="Gene3D" id="3.30.450.20">
    <property type="entry name" value="PAS domain"/>
    <property type="match status" value="6"/>
</dbReference>
<feature type="domain" description="PAC" evidence="9">
    <location>
        <begin position="1154"/>
        <end position="1206"/>
    </location>
</feature>
<feature type="domain" description="PAC" evidence="9">
    <location>
        <begin position="898"/>
        <end position="951"/>
    </location>
</feature>
<feature type="domain" description="PAS" evidence="8">
    <location>
        <begin position="424"/>
        <end position="479"/>
    </location>
</feature>
<reference evidence="11" key="1">
    <citation type="submission" date="2020-01" db="EMBL/GenBank/DDBJ databases">
        <authorList>
            <person name="Meier V. D."/>
            <person name="Meier V D."/>
        </authorList>
    </citation>
    <scope>NUCLEOTIDE SEQUENCE</scope>
    <source>
        <strain evidence="11">HLG_WM_MAG_06</strain>
    </source>
</reference>
<feature type="domain" description="CBS" evidence="10">
    <location>
        <begin position="75"/>
        <end position="133"/>
    </location>
</feature>
<keyword evidence="6" id="KW-0129">CBS domain</keyword>
<dbReference type="SMART" id="SM00091">
    <property type="entry name" value="PAS"/>
    <property type="match status" value="4"/>
</dbReference>
<dbReference type="EC" id="2.7.13.3" evidence="2"/>
<evidence type="ECO:0000313" key="11">
    <source>
        <dbReference type="EMBL" id="CAA6821425.1"/>
    </source>
</evidence>
<dbReference type="InterPro" id="IPR035965">
    <property type="entry name" value="PAS-like_dom_sf"/>
</dbReference>
<feature type="domain" description="PAS" evidence="8">
    <location>
        <begin position="1079"/>
        <end position="1151"/>
    </location>
</feature>
<gene>
    <name evidence="11" type="ORF">HELGO_WM25990</name>
</gene>
<feature type="domain" description="PAS" evidence="8">
    <location>
        <begin position="699"/>
        <end position="769"/>
    </location>
</feature>
<dbReference type="InterPro" id="IPR013655">
    <property type="entry name" value="PAS_fold_3"/>
</dbReference>
<organism evidence="11">
    <name type="scientific">uncultured Sulfurovum sp</name>
    <dbReference type="NCBI Taxonomy" id="269237"/>
    <lineage>
        <taxon>Bacteria</taxon>
        <taxon>Pseudomonadati</taxon>
        <taxon>Campylobacterota</taxon>
        <taxon>Epsilonproteobacteria</taxon>
        <taxon>Campylobacterales</taxon>
        <taxon>Sulfurovaceae</taxon>
        <taxon>Sulfurovum</taxon>
        <taxon>environmental samples</taxon>
    </lineage>
</organism>
<sequence length="1255" mass="143253">MNDMLKISDIMTTNLVTFNLDTPVYDIVKSMADKKISSIIIVENNKPMGIITERDILKASLSPEENLKKLASELMSSPVLSMKKNVDYRDAYMQMTEHKIRHLVVVEETGELLGMLSESDFLSHLNPEQLLAIKEVSKVMTAKVLTCTPSDSVYSVLAQMAEFRVGGIVVQENDEAVGVVSERDALKLIHKSSIELQEPIRAYMSSPVITIHKEQTVLNAQSMMENFSIRRIVVLDDDEKIAGIITRHDLIKSIPDYYVEILREMMDRQRKLVSQTKIKLDEETIFHNAMKSLPHNLVFMTNKDESIQFVNAKESQICNVPSIKIGSQLESLEGILFELIKESKWKEFVKQGKTLHKIVKVANKYADFCYFNTSISAILNTENEFEGYMYIARDISEQQTLEQELKRLNDKLQEAYTVAKIGNFELDAKTLDAFWSNEIYDIFGMEKDSMGGPNVLKTLVKPEVFPVIKDSLISALETGSSHELVYEVFPKNGSESSWVECRARRELDEEGNPKSLIGTVQDVTHRVQAEKRIEHLNSLLKAIRNINQLIVKEKDTNILMQAICEEITVVEHFFAVWVLLDGKERKLYSSGFEGEGLAKLEQNVSAGILPSCCSIEDKLQTFKEPKVTCMSCFLSESYQNSDAIVVPLEHEGNFYGHICFSIGNDLIKDEEEKALLQEIADDIGFSIYTTKERELNEKEQKRYKSLIEDSHDGIYMHTLGGVVIDANPMLAKIQGCSRSELIGMNVKEFYQEQDYERARSHFRTIKEKGTIHFEMELKKINGTLFHTEVVASLVEFDGEMVIQGSLRDITKRIEAEKKAHENEKIMMLALETAGHGVWDWNVPADTIYYSPQWKSMLGYRADEIKNHISSFYALLHPDDIVETTLKLEEFFKDRTTKYSLTFRLRAKDGTYRWILSTGAMLSFDKDGEPLRFIGTHTDITEQKLLEEEVKKSAETLYKLTENIPGAIYQYKLCPDGSSSFPYVSQGIENIYEVSAQDVRYDATSVFNRIHKDDLDRVVESIENSAKILQEWNLEYRVNLPQKGLCWLHGRSKPEKLEDGSIVWHGIINDITEKKKLENELHLFKRSVESSNEGISITEAGDDEPIIYVNPAFERLTGYSLEETLGKNLRLLNELNREQPELELLNNAIKKQESIGVELKNYRKDGSEFISKLTVDPILDENKKVTHFVGIQKDITKEHKVLNQLILQSESLEKSHAGISMVDVNKQFVYANASYINMWGYHNEAEILGTSPTLST</sequence>
<feature type="domain" description="CBS" evidence="10">
    <location>
        <begin position="11"/>
        <end position="66"/>
    </location>
</feature>
<keyword evidence="4" id="KW-0808">Transferase</keyword>
<dbReference type="InterPro" id="IPR001610">
    <property type="entry name" value="PAC"/>
</dbReference>
<accession>A0A6S6TQ59</accession>
<proteinExistence type="predicted"/>
<feature type="domain" description="PAC" evidence="9">
    <location>
        <begin position="355"/>
        <end position="407"/>
    </location>
</feature>
<dbReference type="AlphaFoldDB" id="A0A6S6TQ59"/>
<feature type="domain" description="CBS" evidence="10">
    <location>
        <begin position="204"/>
        <end position="261"/>
    </location>
</feature>
<dbReference type="PANTHER" id="PTHR43304">
    <property type="entry name" value="PHYTOCHROME-LIKE PROTEIN CPH1"/>
    <property type="match status" value="1"/>
</dbReference>
<name>A0A6S6TQ59_9BACT</name>
<dbReference type="PANTHER" id="PTHR43304:SF1">
    <property type="entry name" value="PAC DOMAIN-CONTAINING PROTEIN"/>
    <property type="match status" value="1"/>
</dbReference>
<keyword evidence="3" id="KW-0597">Phosphoprotein</keyword>
<evidence type="ECO:0000259" key="8">
    <source>
        <dbReference type="PROSITE" id="PS50112"/>
    </source>
</evidence>
<dbReference type="SMART" id="SM00086">
    <property type="entry name" value="PAC"/>
    <property type="match status" value="6"/>
</dbReference>
<protein>
    <recommendedName>
        <fullName evidence="2">histidine kinase</fullName>
        <ecNumber evidence="2">2.7.13.3</ecNumber>
    </recommendedName>
</protein>
<evidence type="ECO:0000256" key="2">
    <source>
        <dbReference type="ARBA" id="ARBA00012438"/>
    </source>
</evidence>
<dbReference type="InterPro" id="IPR000014">
    <property type="entry name" value="PAS"/>
</dbReference>
<dbReference type="SUPFAM" id="SSF55785">
    <property type="entry name" value="PYP-like sensor domain (PAS domain)"/>
    <property type="match status" value="5"/>
</dbReference>
<dbReference type="InterPro" id="IPR046342">
    <property type="entry name" value="CBS_dom_sf"/>
</dbReference>
<dbReference type="EMBL" id="CACVAP010000099">
    <property type="protein sequence ID" value="CAA6821425.1"/>
    <property type="molecule type" value="Genomic_DNA"/>
</dbReference>
<feature type="domain" description="PAC" evidence="9">
    <location>
        <begin position="771"/>
        <end position="821"/>
    </location>
</feature>
<keyword evidence="7" id="KW-0175">Coiled coil</keyword>
<evidence type="ECO:0000259" key="9">
    <source>
        <dbReference type="PROSITE" id="PS50113"/>
    </source>
</evidence>
<dbReference type="Gene3D" id="3.10.580.10">
    <property type="entry name" value="CBS-domain"/>
    <property type="match status" value="2"/>
</dbReference>
<dbReference type="SMART" id="SM00116">
    <property type="entry name" value="CBS"/>
    <property type="match status" value="4"/>
</dbReference>